<accession>A0A183D0D8</accession>
<reference evidence="4" key="1">
    <citation type="submission" date="2016-06" db="UniProtKB">
        <authorList>
            <consortium name="WormBaseParasite"/>
        </authorList>
    </citation>
    <scope>IDENTIFICATION</scope>
</reference>
<gene>
    <name evidence="2" type="ORF">GPUH_LOCUS2179</name>
</gene>
<proteinExistence type="predicted"/>
<evidence type="ECO:0000313" key="2">
    <source>
        <dbReference type="EMBL" id="VDK32675.1"/>
    </source>
</evidence>
<feature type="region of interest" description="Disordered" evidence="1">
    <location>
        <begin position="1"/>
        <end position="20"/>
    </location>
</feature>
<evidence type="ECO:0000313" key="4">
    <source>
        <dbReference type="WBParaSite" id="GPUH_0000218401-mRNA-1"/>
    </source>
</evidence>
<dbReference type="Proteomes" id="UP000271098">
    <property type="component" value="Unassembled WGS sequence"/>
</dbReference>
<dbReference type="AlphaFoldDB" id="A0A183D0D8"/>
<evidence type="ECO:0000313" key="3">
    <source>
        <dbReference type="Proteomes" id="UP000271098"/>
    </source>
</evidence>
<feature type="compositionally biased region" description="Basic and acidic residues" evidence="1">
    <location>
        <begin position="1"/>
        <end position="12"/>
    </location>
</feature>
<dbReference type="WBParaSite" id="GPUH_0000218401-mRNA-1">
    <property type="protein sequence ID" value="GPUH_0000218401-mRNA-1"/>
    <property type="gene ID" value="GPUH_0000218401"/>
</dbReference>
<evidence type="ECO:0000256" key="1">
    <source>
        <dbReference type="SAM" id="MobiDB-lite"/>
    </source>
</evidence>
<keyword evidence="3" id="KW-1185">Reference proteome</keyword>
<sequence>MRLPEKAFDKNEQLTGSPGYVPETLGKATSTIRSSFNPTNGLGLVSMQTLKKEGRKFSIYTKQCKFHRIRRANVQLLLPEYARLFGKFSVTCLHKNIAYLESNELDMCITVAVKLA</sequence>
<reference evidence="2 3" key="2">
    <citation type="submission" date="2018-11" db="EMBL/GenBank/DDBJ databases">
        <authorList>
            <consortium name="Pathogen Informatics"/>
        </authorList>
    </citation>
    <scope>NUCLEOTIDE SEQUENCE [LARGE SCALE GENOMIC DNA]</scope>
</reference>
<organism evidence="4">
    <name type="scientific">Gongylonema pulchrum</name>
    <dbReference type="NCBI Taxonomy" id="637853"/>
    <lineage>
        <taxon>Eukaryota</taxon>
        <taxon>Metazoa</taxon>
        <taxon>Ecdysozoa</taxon>
        <taxon>Nematoda</taxon>
        <taxon>Chromadorea</taxon>
        <taxon>Rhabditida</taxon>
        <taxon>Spirurina</taxon>
        <taxon>Spiruromorpha</taxon>
        <taxon>Spiruroidea</taxon>
        <taxon>Gongylonematidae</taxon>
        <taxon>Gongylonema</taxon>
    </lineage>
</organism>
<protein>
    <submittedName>
        <fullName evidence="2 4">Uncharacterized protein</fullName>
    </submittedName>
</protein>
<dbReference type="EMBL" id="UYRT01003112">
    <property type="protein sequence ID" value="VDK32675.1"/>
    <property type="molecule type" value="Genomic_DNA"/>
</dbReference>
<name>A0A183D0D8_9BILA</name>